<dbReference type="InterPro" id="IPR011010">
    <property type="entry name" value="DNA_brk_join_enz"/>
</dbReference>
<dbReference type="Pfam" id="PF21338">
    <property type="entry name" value="Top1B_N_bact"/>
    <property type="match status" value="1"/>
</dbReference>
<accession>A0A2N7X2G7</accession>
<dbReference type="OrthoDB" id="9778962at2"/>
<dbReference type="GO" id="GO:0006265">
    <property type="term" value="P:DNA topological change"/>
    <property type="evidence" value="ECO:0007669"/>
    <property type="project" value="InterPro"/>
</dbReference>
<sequence>MNSRISKSSGAATTAEEMPPGLRHSDDRQPGFTRKAIDGGFAYFDLRGKRITDPEEIRRINALAIPPAYKDVWICPDERGHLQATGRDARGRKQYRYHPLWREVRDENKYQRMAAFGRALPRIRARVTRDLKRPGMPRDKVVAAIVKLLDATLIRVGSEEYARENGSYGLTTLRKKHVKVASGQVRFRFRGKSGIEHDVSIEDARVKRIVRRCAELPGHDLFKYIDETGERRSVGSADVNDYLREASGADFTAKDYRTWAGSVYALASLRRLDSSSATQARHHVVEMIKEVATLLRNTPAVCRRCYVHPAVVAAFEAGELSTLDCGSARRGLRLHEAELCLLLEQAEKRAAKLARQSARKPASRKGTAEPSADASLAQLLGKSRALHKVRRKTRRAADRSAPSVAADSPSIRSESV</sequence>
<reference evidence="10 11" key="1">
    <citation type="submission" date="2018-01" db="EMBL/GenBank/DDBJ databases">
        <title>Whole genome analyses suggest that Burkholderia sensu lato contains two further novel genera in the rhizoxinica-symbiotica group Mycetohabitans gen. nov., and Trinickia gen. nov.: implications for the evolution of diazotrophy and nodulation in the Burkholderiaceae.</title>
        <authorList>
            <person name="Estrada-de los Santos P."/>
            <person name="Palmer M."/>
            <person name="Chavez-Ramirez B."/>
            <person name="Beukes C."/>
            <person name="Steenkamp E.T."/>
            <person name="Hirsch A.M."/>
            <person name="Manyaka P."/>
            <person name="Maluk M."/>
            <person name="Lafos M."/>
            <person name="Crook M."/>
            <person name="Gross E."/>
            <person name="Simon M.F."/>
            <person name="Bueno dos Reis Junior F."/>
            <person name="Poole P.S."/>
            <person name="Venter S.N."/>
            <person name="James E.K."/>
        </authorList>
    </citation>
    <scope>NUCLEOTIDE SEQUENCE [LARGE SCALE GENOMIC DNA]</scope>
    <source>
        <strain evidence="10 11">JPY 581</strain>
    </source>
</reference>
<dbReference type="AlphaFoldDB" id="A0A2N7X2G7"/>
<evidence type="ECO:0000259" key="9">
    <source>
        <dbReference type="Pfam" id="PF21338"/>
    </source>
</evidence>
<evidence type="ECO:0000313" key="11">
    <source>
        <dbReference type="Proteomes" id="UP000235777"/>
    </source>
</evidence>
<evidence type="ECO:0000256" key="2">
    <source>
        <dbReference type="ARBA" id="ARBA00006645"/>
    </source>
</evidence>
<feature type="domain" description="DNA topoisomerase IB N-terminal" evidence="9">
    <location>
        <begin position="40"/>
        <end position="88"/>
    </location>
</feature>
<evidence type="ECO:0000256" key="6">
    <source>
        <dbReference type="ARBA" id="ARBA00023235"/>
    </source>
</evidence>
<evidence type="ECO:0000313" key="10">
    <source>
        <dbReference type="EMBL" id="PMS35752.1"/>
    </source>
</evidence>
<dbReference type="InterPro" id="IPR035447">
    <property type="entry name" value="DNA_topo_I_N_sf"/>
</dbReference>
<organism evidence="10 11">
    <name type="scientific">Trinickia symbiotica</name>
    <dbReference type="NCBI Taxonomy" id="863227"/>
    <lineage>
        <taxon>Bacteria</taxon>
        <taxon>Pseudomonadati</taxon>
        <taxon>Pseudomonadota</taxon>
        <taxon>Betaproteobacteria</taxon>
        <taxon>Burkholderiales</taxon>
        <taxon>Burkholderiaceae</taxon>
        <taxon>Trinickia</taxon>
    </lineage>
</organism>
<feature type="region of interest" description="Disordered" evidence="7">
    <location>
        <begin position="1"/>
        <end position="31"/>
    </location>
</feature>
<dbReference type="Proteomes" id="UP000235777">
    <property type="component" value="Unassembled WGS sequence"/>
</dbReference>
<proteinExistence type="inferred from homology"/>
<dbReference type="GO" id="GO:0003677">
    <property type="term" value="F:DNA binding"/>
    <property type="evidence" value="ECO:0007669"/>
    <property type="project" value="UniProtKB-KW"/>
</dbReference>
<feature type="region of interest" description="Disordered" evidence="7">
    <location>
        <begin position="353"/>
        <end position="416"/>
    </location>
</feature>
<dbReference type="EMBL" id="PNYC01000009">
    <property type="protein sequence ID" value="PMS35752.1"/>
    <property type="molecule type" value="Genomic_DNA"/>
</dbReference>
<evidence type="ECO:0000256" key="3">
    <source>
        <dbReference type="ARBA" id="ARBA00012891"/>
    </source>
</evidence>
<dbReference type="PRINTS" id="PR00416">
    <property type="entry name" value="EUTPISMRASEI"/>
</dbReference>
<comment type="catalytic activity">
    <reaction evidence="1">
        <text>ATP-independent breakage of single-stranded DNA, followed by passage and rejoining.</text>
        <dbReference type="EC" id="5.6.2.1"/>
    </reaction>
</comment>
<evidence type="ECO:0000256" key="4">
    <source>
        <dbReference type="ARBA" id="ARBA00023029"/>
    </source>
</evidence>
<keyword evidence="4" id="KW-0799">Topoisomerase</keyword>
<dbReference type="Gene3D" id="3.90.15.10">
    <property type="entry name" value="Topoisomerase I, Chain A, domain 3"/>
    <property type="match status" value="1"/>
</dbReference>
<dbReference type="SUPFAM" id="SSF55869">
    <property type="entry name" value="DNA topoisomerase I domain"/>
    <property type="match status" value="1"/>
</dbReference>
<keyword evidence="6 10" id="KW-0413">Isomerase</keyword>
<dbReference type="Gene3D" id="1.10.132.120">
    <property type="match status" value="1"/>
</dbReference>
<dbReference type="InterPro" id="IPR013500">
    <property type="entry name" value="TopoI_cat_euk"/>
</dbReference>
<dbReference type="EC" id="5.6.2.1" evidence="3"/>
<dbReference type="Pfam" id="PF01028">
    <property type="entry name" value="Topoisom_I"/>
    <property type="match status" value="1"/>
</dbReference>
<name>A0A2N7X2G7_9BURK</name>
<keyword evidence="11" id="KW-1185">Reference proteome</keyword>
<dbReference type="InterPro" id="IPR049331">
    <property type="entry name" value="Top1B_N_bact"/>
</dbReference>
<dbReference type="InterPro" id="IPR014711">
    <property type="entry name" value="TopoI_cat_a-hlx-sub_euk"/>
</dbReference>
<dbReference type="RefSeq" id="WP_018442873.1">
    <property type="nucleotide sequence ID" value="NZ_KB890197.1"/>
</dbReference>
<comment type="caution">
    <text evidence="10">The sequence shown here is derived from an EMBL/GenBank/DDBJ whole genome shotgun (WGS) entry which is preliminary data.</text>
</comment>
<dbReference type="PROSITE" id="PS52038">
    <property type="entry name" value="TOPO_IB_2"/>
    <property type="match status" value="1"/>
</dbReference>
<dbReference type="STRING" id="863227.GCA_000373005_04270"/>
<dbReference type="CDD" id="cd00659">
    <property type="entry name" value="Topo_IB_C"/>
    <property type="match status" value="1"/>
</dbReference>
<feature type="compositionally biased region" description="Basic residues" evidence="7">
    <location>
        <begin position="384"/>
        <end position="394"/>
    </location>
</feature>
<dbReference type="Gene3D" id="3.30.66.10">
    <property type="entry name" value="DNA topoisomerase I domain"/>
    <property type="match status" value="1"/>
</dbReference>
<evidence type="ECO:0000256" key="7">
    <source>
        <dbReference type="SAM" id="MobiDB-lite"/>
    </source>
</evidence>
<protein>
    <recommendedName>
        <fullName evidence="3">DNA topoisomerase</fullName>
        <ecNumber evidence="3">5.6.2.1</ecNumber>
    </recommendedName>
</protein>
<dbReference type="SUPFAM" id="SSF56349">
    <property type="entry name" value="DNA breaking-rejoining enzymes"/>
    <property type="match status" value="1"/>
</dbReference>
<comment type="similarity">
    <text evidence="2">Belongs to the type IB topoisomerase family.</text>
</comment>
<feature type="compositionally biased region" description="Polar residues" evidence="7">
    <location>
        <begin position="1"/>
        <end position="12"/>
    </location>
</feature>
<evidence type="ECO:0000256" key="1">
    <source>
        <dbReference type="ARBA" id="ARBA00000213"/>
    </source>
</evidence>
<keyword evidence="5" id="KW-0238">DNA-binding</keyword>
<evidence type="ECO:0000256" key="5">
    <source>
        <dbReference type="ARBA" id="ARBA00023125"/>
    </source>
</evidence>
<feature type="domain" description="DNA topoisomerase I catalytic core eukaryotic-type" evidence="8">
    <location>
        <begin position="102"/>
        <end position="304"/>
    </location>
</feature>
<dbReference type="InterPro" id="IPR001631">
    <property type="entry name" value="TopoI"/>
</dbReference>
<dbReference type="GO" id="GO:0003917">
    <property type="term" value="F:DNA topoisomerase type I (single strand cut, ATP-independent) activity"/>
    <property type="evidence" value="ECO:0007669"/>
    <property type="project" value="UniProtKB-EC"/>
</dbReference>
<evidence type="ECO:0000259" key="8">
    <source>
        <dbReference type="Pfam" id="PF01028"/>
    </source>
</evidence>
<gene>
    <name evidence="10" type="ORF">C0Z20_15500</name>
</gene>